<feature type="domain" description="Glyoxalase/fosfomycin resistance/dioxygenase" evidence="1">
    <location>
        <begin position="36"/>
        <end position="83"/>
    </location>
</feature>
<sequence length="92" mass="10413">MHVGLPIGKGQMLMATDTLESMGQKLVQGNNVYISITPDSKKEADRIFSALSKDGKIEMVMADQPWGDYYGSFEDKFGVRWMIDYAYPKKKN</sequence>
<dbReference type="PANTHER" id="PTHR33990">
    <property type="entry name" value="PROTEIN YJDN-RELATED"/>
    <property type="match status" value="1"/>
</dbReference>
<dbReference type="EMBL" id="MFAU01000054">
    <property type="protein sequence ID" value="OGD83281.1"/>
    <property type="molecule type" value="Genomic_DNA"/>
</dbReference>
<dbReference type="Pfam" id="PF00903">
    <property type="entry name" value="Glyoxalase"/>
    <property type="match status" value="1"/>
</dbReference>
<dbReference type="Gene3D" id="3.10.180.10">
    <property type="entry name" value="2,3-Dihydroxybiphenyl 1,2-Dioxygenase, domain 1"/>
    <property type="match status" value="1"/>
</dbReference>
<dbReference type="PANTHER" id="PTHR33990:SF1">
    <property type="entry name" value="PROTEIN YJDN"/>
    <property type="match status" value="1"/>
</dbReference>
<evidence type="ECO:0000313" key="3">
    <source>
        <dbReference type="Proteomes" id="UP000179252"/>
    </source>
</evidence>
<gene>
    <name evidence="2" type="ORF">A2165_03785</name>
</gene>
<evidence type="ECO:0000259" key="1">
    <source>
        <dbReference type="Pfam" id="PF00903"/>
    </source>
</evidence>
<dbReference type="InterPro" id="IPR004360">
    <property type="entry name" value="Glyas_Fos-R_dOase_dom"/>
</dbReference>
<reference evidence="2 3" key="1">
    <citation type="journal article" date="2016" name="Nat. Commun.">
        <title>Thousands of microbial genomes shed light on interconnected biogeochemical processes in an aquifer system.</title>
        <authorList>
            <person name="Anantharaman K."/>
            <person name="Brown C.T."/>
            <person name="Hug L.A."/>
            <person name="Sharon I."/>
            <person name="Castelle C.J."/>
            <person name="Probst A.J."/>
            <person name="Thomas B.C."/>
            <person name="Singh A."/>
            <person name="Wilkins M.J."/>
            <person name="Karaoz U."/>
            <person name="Brodie E.L."/>
            <person name="Williams K.H."/>
            <person name="Hubbard S.S."/>
            <person name="Banfield J.F."/>
        </authorList>
    </citation>
    <scope>NUCLEOTIDE SEQUENCE [LARGE SCALE GENOMIC DNA]</scope>
</reference>
<comment type="caution">
    <text evidence="2">The sequence shown here is derived from an EMBL/GenBank/DDBJ whole genome shotgun (WGS) entry which is preliminary data.</text>
</comment>
<accession>A0A1F5FUJ8</accession>
<dbReference type="AlphaFoldDB" id="A0A1F5FUJ8"/>
<organism evidence="2 3">
    <name type="scientific">Candidatus Curtissbacteria bacterium RBG_13_40_7</name>
    <dbReference type="NCBI Taxonomy" id="1797706"/>
    <lineage>
        <taxon>Bacteria</taxon>
        <taxon>Candidatus Curtissiibacteriota</taxon>
    </lineage>
</organism>
<evidence type="ECO:0000313" key="2">
    <source>
        <dbReference type="EMBL" id="OGD83281.1"/>
    </source>
</evidence>
<dbReference type="Proteomes" id="UP000179252">
    <property type="component" value="Unassembled WGS sequence"/>
</dbReference>
<dbReference type="InterPro" id="IPR029068">
    <property type="entry name" value="Glyas_Bleomycin-R_OHBP_Dase"/>
</dbReference>
<proteinExistence type="predicted"/>
<name>A0A1F5FUJ8_9BACT</name>
<dbReference type="SUPFAM" id="SSF54593">
    <property type="entry name" value="Glyoxalase/Bleomycin resistance protein/Dihydroxybiphenyl dioxygenase"/>
    <property type="match status" value="1"/>
</dbReference>
<protein>
    <recommendedName>
        <fullName evidence="1">Glyoxalase/fosfomycin resistance/dioxygenase domain-containing protein</fullName>
    </recommendedName>
</protein>